<reference evidence="3" key="1">
    <citation type="journal article" date="2014" name="Nat. Genet.">
        <title>A reference genome for common bean and genome-wide analysis of dual domestications.</title>
        <authorList>
            <person name="Schmutz J."/>
            <person name="McClean P.E."/>
            <person name="Mamidi S."/>
            <person name="Wu G.A."/>
            <person name="Cannon S.B."/>
            <person name="Grimwood J."/>
            <person name="Jenkins J."/>
            <person name="Shu S."/>
            <person name="Song Q."/>
            <person name="Chavarro C."/>
            <person name="Torres-Torres M."/>
            <person name="Geffroy V."/>
            <person name="Moghaddam S.M."/>
            <person name="Gao D."/>
            <person name="Abernathy B."/>
            <person name="Barry K."/>
            <person name="Blair M."/>
            <person name="Brick M.A."/>
            <person name="Chovatia M."/>
            <person name="Gepts P."/>
            <person name="Goodstein D.M."/>
            <person name="Gonzales M."/>
            <person name="Hellsten U."/>
            <person name="Hyten D.L."/>
            <person name="Jia G."/>
            <person name="Kelly J.D."/>
            <person name="Kudrna D."/>
            <person name="Lee R."/>
            <person name="Richard M.M."/>
            <person name="Miklas P.N."/>
            <person name="Osorno J.M."/>
            <person name="Rodrigues J."/>
            <person name="Thareau V."/>
            <person name="Urrea C.A."/>
            <person name="Wang M."/>
            <person name="Yu Y."/>
            <person name="Zhang M."/>
            <person name="Wing R.A."/>
            <person name="Cregan P.B."/>
            <person name="Rokhsar D.S."/>
            <person name="Jackson S.A."/>
        </authorList>
    </citation>
    <scope>NUCLEOTIDE SEQUENCE [LARGE SCALE GENOMIC DNA]</scope>
    <source>
        <strain evidence="3">cv. G19833</strain>
    </source>
</reference>
<feature type="compositionally biased region" description="Basic and acidic residues" evidence="1">
    <location>
        <begin position="24"/>
        <end position="38"/>
    </location>
</feature>
<organism evidence="2 3">
    <name type="scientific">Phaseolus vulgaris</name>
    <name type="common">Kidney bean</name>
    <name type="synonym">French bean</name>
    <dbReference type="NCBI Taxonomy" id="3885"/>
    <lineage>
        <taxon>Eukaryota</taxon>
        <taxon>Viridiplantae</taxon>
        <taxon>Streptophyta</taxon>
        <taxon>Embryophyta</taxon>
        <taxon>Tracheophyta</taxon>
        <taxon>Spermatophyta</taxon>
        <taxon>Magnoliopsida</taxon>
        <taxon>eudicotyledons</taxon>
        <taxon>Gunneridae</taxon>
        <taxon>Pentapetalae</taxon>
        <taxon>rosids</taxon>
        <taxon>fabids</taxon>
        <taxon>Fabales</taxon>
        <taxon>Fabaceae</taxon>
        <taxon>Papilionoideae</taxon>
        <taxon>50 kb inversion clade</taxon>
        <taxon>NPAAA clade</taxon>
        <taxon>indigoferoid/millettioid clade</taxon>
        <taxon>Phaseoleae</taxon>
        <taxon>Phaseolus</taxon>
    </lineage>
</organism>
<protein>
    <submittedName>
        <fullName evidence="2">Uncharacterized protein</fullName>
    </submittedName>
</protein>
<feature type="compositionally biased region" description="Basic and acidic residues" evidence="1">
    <location>
        <begin position="45"/>
        <end position="64"/>
    </location>
</feature>
<evidence type="ECO:0000313" key="2">
    <source>
        <dbReference type="EMBL" id="ESW08366.1"/>
    </source>
</evidence>
<feature type="region of interest" description="Disordered" evidence="1">
    <location>
        <begin position="1"/>
        <end position="77"/>
    </location>
</feature>
<dbReference type="Gramene" id="ESW08366">
    <property type="protein sequence ID" value="ESW08366"/>
    <property type="gene ID" value="PHAVU_009G039800g"/>
</dbReference>
<accession>V7AVW3</accession>
<name>V7AVW3_PHAVU</name>
<proteinExistence type="predicted"/>
<keyword evidence="3" id="KW-1185">Reference proteome</keyword>
<dbReference type="Proteomes" id="UP000000226">
    <property type="component" value="Chromosome 9"/>
</dbReference>
<evidence type="ECO:0000313" key="3">
    <source>
        <dbReference type="Proteomes" id="UP000000226"/>
    </source>
</evidence>
<dbReference type="EMBL" id="CM002296">
    <property type="protein sequence ID" value="ESW08366.1"/>
    <property type="molecule type" value="Genomic_DNA"/>
</dbReference>
<dbReference type="AlphaFoldDB" id="V7AVW3"/>
<gene>
    <name evidence="2" type="ORF">PHAVU_009G039800g</name>
</gene>
<evidence type="ECO:0000256" key="1">
    <source>
        <dbReference type="SAM" id="MobiDB-lite"/>
    </source>
</evidence>
<sequence>MGGCVSGPKNQKEVTIETPSTPKNVDEIHVVPEEKMIQQEESLVEEEKVKEDEKDEEKVEQPKDAEEDLPSSDLIHF</sequence>
<dbReference type="OMA" id="CVSGPKN"/>